<dbReference type="OrthoDB" id="213478at2157"/>
<dbReference type="EMBL" id="LOPU01000018">
    <property type="protein sequence ID" value="KTG09763.1"/>
    <property type="molecule type" value="Genomic_DNA"/>
</dbReference>
<keyword evidence="3" id="KW-1185">Reference proteome</keyword>
<sequence>MATASASGVAKEHPAAITAILSVVGYAVVIGTFLGVVPARVFPELTLQQVNRLADAIAVVNTINTAVLVVGWYWIRNDEVKKHATAMVTSFALILFFLVLYLTKIGGGGTKEFVGPQLVYYAYLAMLAIHIILSIVSVPVVLYALVLGLTHTPAELRTETPHKRIGRIAAGSWILSLSLGVVTYLLLNHVYDWEFVAAFVGVPLW</sequence>
<keyword evidence="1" id="KW-0812">Transmembrane</keyword>
<dbReference type="STRING" id="1514971.AUR64_09000"/>
<name>A0A0W1RAK3_9EURY</name>
<keyword evidence="1" id="KW-0472">Membrane</keyword>
<feature type="transmembrane region" description="Helical" evidence="1">
    <location>
        <begin position="15"/>
        <end position="36"/>
    </location>
</feature>
<accession>A0A0W1RAK3</accession>
<evidence type="ECO:0000256" key="1">
    <source>
        <dbReference type="SAM" id="Phobius"/>
    </source>
</evidence>
<evidence type="ECO:0008006" key="4">
    <source>
        <dbReference type="Google" id="ProtNLM"/>
    </source>
</evidence>
<feature type="transmembrane region" description="Helical" evidence="1">
    <location>
        <begin position="56"/>
        <end position="75"/>
    </location>
</feature>
<feature type="transmembrane region" description="Helical" evidence="1">
    <location>
        <begin position="84"/>
        <end position="102"/>
    </location>
</feature>
<comment type="caution">
    <text evidence="2">The sequence shown here is derived from an EMBL/GenBank/DDBJ whole genome shotgun (WGS) entry which is preliminary data.</text>
</comment>
<feature type="transmembrane region" description="Helical" evidence="1">
    <location>
        <begin position="168"/>
        <end position="187"/>
    </location>
</feature>
<evidence type="ECO:0000313" key="2">
    <source>
        <dbReference type="EMBL" id="KTG09763.1"/>
    </source>
</evidence>
<keyword evidence="1" id="KW-1133">Transmembrane helix</keyword>
<organism evidence="2 3">
    <name type="scientific">Haloprofundus marisrubri</name>
    <dbReference type="NCBI Taxonomy" id="1514971"/>
    <lineage>
        <taxon>Archaea</taxon>
        <taxon>Methanobacteriati</taxon>
        <taxon>Methanobacteriota</taxon>
        <taxon>Stenosarchaea group</taxon>
        <taxon>Halobacteria</taxon>
        <taxon>Halobacteriales</taxon>
        <taxon>Haloferacaceae</taxon>
        <taxon>Haloprofundus</taxon>
    </lineage>
</organism>
<dbReference type="PANTHER" id="PTHR37692">
    <property type="entry name" value="HYPOTHETICAL MEMBRANE SPANNING PROTEIN"/>
    <property type="match status" value="1"/>
</dbReference>
<dbReference type="Proteomes" id="UP000054387">
    <property type="component" value="Unassembled WGS sequence"/>
</dbReference>
<evidence type="ECO:0000313" key="3">
    <source>
        <dbReference type="Proteomes" id="UP000054387"/>
    </source>
</evidence>
<dbReference type="Pfam" id="PF04238">
    <property type="entry name" value="DUF420"/>
    <property type="match status" value="1"/>
</dbReference>
<dbReference type="InterPro" id="IPR007352">
    <property type="entry name" value="DUF420"/>
</dbReference>
<dbReference type="PANTHER" id="PTHR37692:SF1">
    <property type="entry name" value="DUF420 DOMAIN-CONTAINING PROTEIN"/>
    <property type="match status" value="1"/>
</dbReference>
<protein>
    <recommendedName>
        <fullName evidence="4">DUF420 domain-containing protein</fullName>
    </recommendedName>
</protein>
<gene>
    <name evidence="2" type="ORF">AUR64_09000</name>
</gene>
<feature type="transmembrane region" description="Helical" evidence="1">
    <location>
        <begin position="122"/>
        <end position="147"/>
    </location>
</feature>
<dbReference type="RefSeq" id="WP_058581117.1">
    <property type="nucleotide sequence ID" value="NZ_LOPU01000018.1"/>
</dbReference>
<dbReference type="AlphaFoldDB" id="A0A0W1RAK3"/>
<proteinExistence type="predicted"/>
<reference evidence="2 3" key="1">
    <citation type="submission" date="2015-12" db="EMBL/GenBank/DDBJ databases">
        <title>Haloprofundus marisrubri gen. nov., sp. nov., an extremely halophilic archaeon isolated from the Discovery deep brine-seawater interface in the Red Sea.</title>
        <authorList>
            <person name="Zhang G."/>
            <person name="Stingl U."/>
            <person name="Rashid M."/>
        </authorList>
    </citation>
    <scope>NUCLEOTIDE SEQUENCE [LARGE SCALE GENOMIC DNA]</scope>
    <source>
        <strain evidence="2 3">SB9</strain>
    </source>
</reference>